<gene>
    <name evidence="2" type="ORF">G0U57_000029</name>
</gene>
<dbReference type="Pfam" id="PF17919">
    <property type="entry name" value="RT_RNaseH_2"/>
    <property type="match status" value="1"/>
</dbReference>
<organism evidence="2 3">
    <name type="scientific">Chelydra serpentina</name>
    <name type="common">Snapping turtle</name>
    <name type="synonym">Testudo serpentina</name>
    <dbReference type="NCBI Taxonomy" id="8475"/>
    <lineage>
        <taxon>Eukaryota</taxon>
        <taxon>Metazoa</taxon>
        <taxon>Chordata</taxon>
        <taxon>Craniata</taxon>
        <taxon>Vertebrata</taxon>
        <taxon>Euteleostomi</taxon>
        <taxon>Archelosauria</taxon>
        <taxon>Testudinata</taxon>
        <taxon>Testudines</taxon>
        <taxon>Cryptodira</taxon>
        <taxon>Durocryptodira</taxon>
        <taxon>Americhelydia</taxon>
        <taxon>Chelydroidea</taxon>
        <taxon>Chelydridae</taxon>
        <taxon>Chelydra</taxon>
    </lineage>
</organism>
<dbReference type="InterPro" id="IPR043502">
    <property type="entry name" value="DNA/RNA_pol_sf"/>
</dbReference>
<proteinExistence type="predicted"/>
<dbReference type="Gene3D" id="3.30.70.270">
    <property type="match status" value="2"/>
</dbReference>
<evidence type="ECO:0000313" key="2">
    <source>
        <dbReference type="EMBL" id="KAG6932252.1"/>
    </source>
</evidence>
<dbReference type="PANTHER" id="PTHR37984:SF13">
    <property type="entry name" value="RIBONUCLEASE H"/>
    <property type="match status" value="1"/>
</dbReference>
<protein>
    <recommendedName>
        <fullName evidence="1">Reverse transcriptase/retrotransposon-derived protein RNase H-like domain-containing protein</fullName>
    </recommendedName>
</protein>
<dbReference type="InterPro" id="IPR041577">
    <property type="entry name" value="RT_RNaseH_2"/>
</dbReference>
<comment type="caution">
    <text evidence="2">The sequence shown here is derived from an EMBL/GenBank/DDBJ whole genome shotgun (WGS) entry which is preliminary data.</text>
</comment>
<feature type="domain" description="Reverse transcriptase/retrotransposon-derived protein RNase H-like" evidence="1">
    <location>
        <begin position="100"/>
        <end position="199"/>
    </location>
</feature>
<dbReference type="PANTHER" id="PTHR37984">
    <property type="entry name" value="PROTEIN CBG26694"/>
    <property type="match status" value="1"/>
</dbReference>
<dbReference type="AlphaFoldDB" id="A0A8T1SSU2"/>
<name>A0A8T1SSU2_CHESE</name>
<dbReference type="FunFam" id="3.30.70.270:FF:000026">
    <property type="entry name" value="Transposon Ty3-G Gag-Pol polyprotein"/>
    <property type="match status" value="1"/>
</dbReference>
<dbReference type="InterPro" id="IPR050951">
    <property type="entry name" value="Retrovirus_Pol_polyprotein"/>
</dbReference>
<evidence type="ECO:0000313" key="3">
    <source>
        <dbReference type="Proteomes" id="UP000765507"/>
    </source>
</evidence>
<dbReference type="InterPro" id="IPR043128">
    <property type="entry name" value="Rev_trsase/Diguanyl_cyclase"/>
</dbReference>
<dbReference type="OrthoDB" id="9950135at2759"/>
<dbReference type="EMBL" id="JAHGAV010000100">
    <property type="protein sequence ID" value="KAG6932252.1"/>
    <property type="molecule type" value="Genomic_DNA"/>
</dbReference>
<reference evidence="2 3" key="1">
    <citation type="journal article" date="2020" name="G3 (Bethesda)">
        <title>Draft Genome of the Common Snapping Turtle, Chelydra serpentina, a Model for Phenotypic Plasticity in Reptiles.</title>
        <authorList>
            <person name="Das D."/>
            <person name="Singh S.K."/>
            <person name="Bierstedt J."/>
            <person name="Erickson A."/>
            <person name="Galli G.L.J."/>
            <person name="Crossley D.A. 2nd"/>
            <person name="Rhen T."/>
        </authorList>
    </citation>
    <scope>NUCLEOTIDE SEQUENCE [LARGE SCALE GENOMIC DNA]</scope>
    <source>
        <strain evidence="2">KW</strain>
    </source>
</reference>
<evidence type="ECO:0000259" key="1">
    <source>
        <dbReference type="Pfam" id="PF17919"/>
    </source>
</evidence>
<dbReference type="Proteomes" id="UP000765507">
    <property type="component" value="Unassembled WGS sequence"/>
</dbReference>
<feature type="non-terminal residue" evidence="2">
    <location>
        <position position="206"/>
    </location>
</feature>
<accession>A0A8T1SSU2</accession>
<dbReference type="CDD" id="cd09274">
    <property type="entry name" value="RNase_HI_RT_Ty3"/>
    <property type="match status" value="1"/>
</dbReference>
<keyword evidence="3" id="KW-1185">Reference proteome</keyword>
<dbReference type="SUPFAM" id="SSF56672">
    <property type="entry name" value="DNA/RNA polymerases"/>
    <property type="match status" value="1"/>
</dbReference>
<feature type="non-terminal residue" evidence="2">
    <location>
        <position position="1"/>
    </location>
</feature>
<sequence>LKNLEATLQRLEEYGLRVRKDKCKFFQPSVEYLGHIIDAAGLHQAAAKVKAIVEAPPPRNVSQLRSFLGLLNYYGKFISQSATLLKPLHELLGQNKTWKWTEACNVAFHKAKDALLNSEVLTHFDPSLPLQLACDASPYGVGAVVSHIMPLGEERPIAFASRTLSKAETNYAQIEREALGIVFGIQKFHQYLFGRKFTLLTDHRPL</sequence>